<evidence type="ECO:0000256" key="4">
    <source>
        <dbReference type="RuleBase" id="RU361235"/>
    </source>
</evidence>
<keyword evidence="7" id="KW-1185">Reference proteome</keyword>
<dbReference type="PANTHER" id="PTHR45570:SF1">
    <property type="entry name" value="CARBOXYLIC ESTER HYDROLASE"/>
    <property type="match status" value="1"/>
</dbReference>
<keyword evidence="4" id="KW-0732">Signal</keyword>
<dbReference type="InterPro" id="IPR002168">
    <property type="entry name" value="Lipase_GDXG_HIS_AS"/>
</dbReference>
<protein>
    <recommendedName>
        <fullName evidence="4">Carboxylic ester hydrolase</fullName>
        <ecNumber evidence="4">3.1.1.-</ecNumber>
    </recommendedName>
</protein>
<dbReference type="InterPro" id="IPR002018">
    <property type="entry name" value="CarbesteraseB"/>
</dbReference>
<dbReference type="Proteomes" id="UP000541558">
    <property type="component" value="Unassembled WGS sequence"/>
</dbReference>
<keyword evidence="3 4" id="KW-0378">Hydrolase</keyword>
<dbReference type="PROSITE" id="PS00122">
    <property type="entry name" value="CARBOXYLESTERASE_B_1"/>
    <property type="match status" value="1"/>
</dbReference>
<dbReference type="AlphaFoldDB" id="A0A8H5B3L4"/>
<dbReference type="InterPro" id="IPR019826">
    <property type="entry name" value="Carboxylesterase_B_AS"/>
</dbReference>
<dbReference type="SUPFAM" id="SSF53474">
    <property type="entry name" value="alpha/beta-Hydrolases"/>
    <property type="match status" value="1"/>
</dbReference>
<accession>A0A8H5B3L4</accession>
<dbReference type="OrthoDB" id="408631at2759"/>
<dbReference type="Pfam" id="PF00135">
    <property type="entry name" value="COesterase"/>
    <property type="match status" value="1"/>
</dbReference>
<dbReference type="Gene3D" id="3.40.50.1820">
    <property type="entry name" value="alpha/beta hydrolase"/>
    <property type="match status" value="1"/>
</dbReference>
<dbReference type="EC" id="3.1.1.-" evidence="4"/>
<comment type="similarity">
    <text evidence="1 4">Belongs to the type-B carboxylesterase/lipase family.</text>
</comment>
<evidence type="ECO:0000256" key="3">
    <source>
        <dbReference type="ARBA" id="ARBA00022801"/>
    </source>
</evidence>
<dbReference type="PROSITE" id="PS01173">
    <property type="entry name" value="LIPASE_GDXG_HIS"/>
    <property type="match status" value="1"/>
</dbReference>
<evidence type="ECO:0000313" key="6">
    <source>
        <dbReference type="EMBL" id="KAF5315676.1"/>
    </source>
</evidence>
<dbReference type="PANTHER" id="PTHR45570">
    <property type="entry name" value="CARBOXYLIC ESTER HYDROLASE"/>
    <property type="match status" value="1"/>
</dbReference>
<name>A0A8H5B3L4_9AGAR</name>
<evidence type="ECO:0000313" key="7">
    <source>
        <dbReference type="Proteomes" id="UP000541558"/>
    </source>
</evidence>
<evidence type="ECO:0000259" key="5">
    <source>
        <dbReference type="Pfam" id="PF00135"/>
    </source>
</evidence>
<dbReference type="EMBL" id="JAACJK010000220">
    <property type="protein sequence ID" value="KAF5315676.1"/>
    <property type="molecule type" value="Genomic_DNA"/>
</dbReference>
<feature type="domain" description="Carboxylesterase type B" evidence="5">
    <location>
        <begin position="86"/>
        <end position="526"/>
    </location>
</feature>
<dbReference type="GO" id="GO:0016787">
    <property type="term" value="F:hydrolase activity"/>
    <property type="evidence" value="ECO:0007669"/>
    <property type="project" value="UniProtKB-KW"/>
</dbReference>
<proteinExistence type="inferred from homology"/>
<sequence length="555" mass="58505">MFSTLLIPLLFQALLLPLATAAPIGGLIIPKINPAKILCQMPLVEKFLCPAGGLNGLSRATVFGTASGVVDADGAYRYPVKYATSSRWAPSTLVSAWNLPNGSNNVSALPLACPQPDVPSTAYTEDCLSMVLYVPQSLTLNSNAPVLVWLHGGSFVVGSATATGLDGSKLAQATNSIVAVVQYRLGALGFLAPNGNTNLAVKDVVNALEFIKRAAPAFGGSASKVTLAGQSAGATMIRALLSAPSASSLFRSTILQSDPMNFGHLRPATHTALLNKFKELTGCSSQSCQNGLSISSILAAQKTVYDSAPSLDPAAGNAQPIRPVLDGTFITTPLDISSTFPSVSKPLLVTSVSNEATYAIYDIFRDPIPEEYFPDICAATFGEERTTTVISSPFYQPSPGSIVDGEVDARAQLAILGTDYLWKCSGWTFARAWVQHGGNAFVGQYVVGATYPGNEQVPLCTQSDVICHQDDIQIVFGTVSNPTSAQSALITEVQQRYKAFLNNGNPNVAGLPNWAPATTTDVHSIRLGGTGEAPIGACDPTFWGSTVDYDYQYYN</sequence>
<comment type="caution">
    <text evidence="6">The sequence shown here is derived from an EMBL/GenBank/DDBJ whole genome shotgun (WGS) entry which is preliminary data.</text>
</comment>
<gene>
    <name evidence="6" type="ORF">D9611_004815</name>
</gene>
<organism evidence="6 7">
    <name type="scientific">Ephemerocybe angulata</name>
    <dbReference type="NCBI Taxonomy" id="980116"/>
    <lineage>
        <taxon>Eukaryota</taxon>
        <taxon>Fungi</taxon>
        <taxon>Dikarya</taxon>
        <taxon>Basidiomycota</taxon>
        <taxon>Agaricomycotina</taxon>
        <taxon>Agaricomycetes</taxon>
        <taxon>Agaricomycetidae</taxon>
        <taxon>Agaricales</taxon>
        <taxon>Agaricineae</taxon>
        <taxon>Psathyrellaceae</taxon>
        <taxon>Ephemerocybe</taxon>
    </lineage>
</organism>
<evidence type="ECO:0000256" key="1">
    <source>
        <dbReference type="ARBA" id="ARBA00005964"/>
    </source>
</evidence>
<feature type="signal peptide" evidence="4">
    <location>
        <begin position="1"/>
        <end position="21"/>
    </location>
</feature>
<dbReference type="InterPro" id="IPR029058">
    <property type="entry name" value="AB_hydrolase_fold"/>
</dbReference>
<feature type="chain" id="PRO_5034593701" description="Carboxylic ester hydrolase" evidence="4">
    <location>
        <begin position="22"/>
        <end position="555"/>
    </location>
</feature>
<comment type="similarity">
    <text evidence="2">Belongs to the 'GDXG' lipolytic enzyme family.</text>
</comment>
<reference evidence="6 7" key="1">
    <citation type="journal article" date="2020" name="ISME J.">
        <title>Uncovering the hidden diversity of litter-decomposition mechanisms in mushroom-forming fungi.</title>
        <authorList>
            <person name="Floudas D."/>
            <person name="Bentzer J."/>
            <person name="Ahren D."/>
            <person name="Johansson T."/>
            <person name="Persson P."/>
            <person name="Tunlid A."/>
        </authorList>
    </citation>
    <scope>NUCLEOTIDE SEQUENCE [LARGE SCALE GENOMIC DNA]</scope>
    <source>
        <strain evidence="6 7">CBS 175.51</strain>
    </source>
</reference>
<evidence type="ECO:0000256" key="2">
    <source>
        <dbReference type="ARBA" id="ARBA00010515"/>
    </source>
</evidence>